<organism evidence="5 6">
    <name type="scientific">Brucella intermedia</name>
    <dbReference type="NCBI Taxonomy" id="94625"/>
    <lineage>
        <taxon>Bacteria</taxon>
        <taxon>Pseudomonadati</taxon>
        <taxon>Pseudomonadota</taxon>
        <taxon>Alphaproteobacteria</taxon>
        <taxon>Hyphomicrobiales</taxon>
        <taxon>Brucellaceae</taxon>
        <taxon>Brucella/Ochrobactrum group</taxon>
        <taxon>Brucella</taxon>
    </lineage>
</organism>
<dbReference type="CDD" id="cd02933">
    <property type="entry name" value="OYE_like_FMN"/>
    <property type="match status" value="1"/>
</dbReference>
<keyword evidence="3" id="KW-0560">Oxidoreductase</keyword>
<dbReference type="Proteomes" id="UP000551563">
    <property type="component" value="Unassembled WGS sequence"/>
</dbReference>
<evidence type="ECO:0000313" key="6">
    <source>
        <dbReference type="Proteomes" id="UP000551563"/>
    </source>
</evidence>
<evidence type="ECO:0000256" key="1">
    <source>
        <dbReference type="ARBA" id="ARBA00001917"/>
    </source>
</evidence>
<evidence type="ECO:0000313" key="5">
    <source>
        <dbReference type="EMBL" id="HHV68323.1"/>
    </source>
</evidence>
<evidence type="ECO:0000256" key="3">
    <source>
        <dbReference type="ARBA" id="ARBA00023002"/>
    </source>
</evidence>
<gene>
    <name evidence="5" type="ORF">GXX48_11870</name>
</gene>
<dbReference type="AlphaFoldDB" id="A0A7V6PCK2"/>
<protein>
    <submittedName>
        <fullName evidence="5">Alkene reductase</fullName>
    </submittedName>
</protein>
<comment type="caution">
    <text evidence="5">The sequence shown here is derived from an EMBL/GenBank/DDBJ whole genome shotgun (WGS) entry which is preliminary data.</text>
</comment>
<dbReference type="FunFam" id="3.20.20.70:FF:000059">
    <property type="entry name" value="N-ethylmaleimide reductase, FMN-linked"/>
    <property type="match status" value="1"/>
</dbReference>
<dbReference type="Gene3D" id="3.20.20.70">
    <property type="entry name" value="Aldolase class I"/>
    <property type="match status" value="1"/>
</dbReference>
<dbReference type="InterPro" id="IPR013785">
    <property type="entry name" value="Aldolase_TIM"/>
</dbReference>
<comment type="similarity">
    <text evidence="2">Belongs to the NADH:flavin oxidoreductase/NADH oxidase family.</text>
</comment>
<dbReference type="SUPFAM" id="SSF51395">
    <property type="entry name" value="FMN-linked oxidoreductases"/>
    <property type="match status" value="1"/>
</dbReference>
<dbReference type="PANTHER" id="PTHR22893:SF98">
    <property type="entry name" value="OXIDOREDUCTASE"/>
    <property type="match status" value="1"/>
</dbReference>
<evidence type="ECO:0000259" key="4">
    <source>
        <dbReference type="Pfam" id="PF00724"/>
    </source>
</evidence>
<accession>A0A7V6PCK2</accession>
<comment type="cofactor">
    <cofactor evidence="1">
        <name>FMN</name>
        <dbReference type="ChEBI" id="CHEBI:58210"/>
    </cofactor>
</comment>
<dbReference type="EMBL" id="DUMN01000342">
    <property type="protein sequence ID" value="HHV68323.1"/>
    <property type="molecule type" value="Genomic_DNA"/>
</dbReference>
<sequence length="367" mass="39681">MDTISLFSPLRLGAFDLRHRVVMAPLTRMRAETPANAAHALTADYYSQRSTEGGLVIAEGSQVTPTGQGYPATPGIYSDAQIEGWKRVTSAVHARGGVIFLQLWHVGRISHSSFQPNGAQPVAPSAVAATGDHFTASWAQAPFQTPRALKIDEIRSIIDAYRNGARNALAAGFDGVELHGANGYLIEQFLQSRTNRRDDIYGGSISNRTRLLQEVVAALIETVGSARVGVRLSPFGTTNDSGEGDPVPLYQHAIASLAELGPAYLHLIEPRIEGRPGDETRRWKDREVLRRAWPGILIAADGYEPQTAARAVSGGFADAVAFGRSFIANPDLVERIRVGAPLNAWDRSTFYGGGEAGYTDYPRLQMA</sequence>
<dbReference type="PANTHER" id="PTHR22893">
    <property type="entry name" value="NADH OXIDOREDUCTASE-RELATED"/>
    <property type="match status" value="1"/>
</dbReference>
<proteinExistence type="inferred from homology"/>
<dbReference type="InterPro" id="IPR045247">
    <property type="entry name" value="Oye-like"/>
</dbReference>
<dbReference type="GO" id="GO:0005829">
    <property type="term" value="C:cytosol"/>
    <property type="evidence" value="ECO:0007669"/>
    <property type="project" value="TreeGrafter"/>
</dbReference>
<feature type="domain" description="NADH:flavin oxidoreductase/NADH oxidase N-terminal" evidence="4">
    <location>
        <begin position="5"/>
        <end position="343"/>
    </location>
</feature>
<dbReference type="InterPro" id="IPR001155">
    <property type="entry name" value="OxRdtase_FMN_N"/>
</dbReference>
<name>A0A7V6PCK2_9HYPH</name>
<dbReference type="Pfam" id="PF00724">
    <property type="entry name" value="Oxidored_FMN"/>
    <property type="match status" value="1"/>
</dbReference>
<dbReference type="GO" id="GO:0010181">
    <property type="term" value="F:FMN binding"/>
    <property type="evidence" value="ECO:0007669"/>
    <property type="project" value="InterPro"/>
</dbReference>
<dbReference type="GO" id="GO:0016628">
    <property type="term" value="F:oxidoreductase activity, acting on the CH-CH group of donors, NAD or NADP as acceptor"/>
    <property type="evidence" value="ECO:0007669"/>
    <property type="project" value="UniProtKB-ARBA"/>
</dbReference>
<reference evidence="5 6" key="1">
    <citation type="journal article" date="2020" name="Biotechnol. Biofuels">
        <title>New insights from the biogas microbiome by comprehensive genome-resolved metagenomics of nearly 1600 species originating from multiple anaerobic digesters.</title>
        <authorList>
            <person name="Campanaro S."/>
            <person name="Treu L."/>
            <person name="Rodriguez-R L.M."/>
            <person name="Kovalovszki A."/>
            <person name="Ziels R.M."/>
            <person name="Maus I."/>
            <person name="Zhu X."/>
            <person name="Kougias P.G."/>
            <person name="Basile A."/>
            <person name="Luo G."/>
            <person name="Schluter A."/>
            <person name="Konstantinidis K.T."/>
            <person name="Angelidaki I."/>
        </authorList>
    </citation>
    <scope>NUCLEOTIDE SEQUENCE [LARGE SCALE GENOMIC DNA]</scope>
    <source>
        <strain evidence="5">AS04akNAM_66</strain>
    </source>
</reference>
<evidence type="ECO:0000256" key="2">
    <source>
        <dbReference type="ARBA" id="ARBA00005979"/>
    </source>
</evidence>